<dbReference type="EMBL" id="CP033972">
    <property type="protein sequence ID" value="AZG48715.1"/>
    <property type="molecule type" value="Genomic_DNA"/>
</dbReference>
<organism evidence="3 4">
    <name type="scientific">Gordonia insulae</name>
    <dbReference type="NCBI Taxonomy" id="2420509"/>
    <lineage>
        <taxon>Bacteria</taxon>
        <taxon>Bacillati</taxon>
        <taxon>Actinomycetota</taxon>
        <taxon>Actinomycetes</taxon>
        <taxon>Mycobacteriales</taxon>
        <taxon>Gordoniaceae</taxon>
        <taxon>Gordonia</taxon>
    </lineage>
</organism>
<sequence length="167" mass="17113">MSDTTNRPQMATADSGAVGVSAPTPGTGLALAKNDSALVGDRGRTSISDTVVAKIAGIATREIDGVHDVGGATERVVGKVRDVLPGTTTSTTQGIGVEVGERQAAVDVSIVADYGVAIHQLAAAIRRNVIAAIEQMTGLEVTEVNVTVHDIHFGDDDDTADEAPRVQ</sequence>
<evidence type="ECO:0000256" key="1">
    <source>
        <dbReference type="ARBA" id="ARBA00005721"/>
    </source>
</evidence>
<dbReference type="KEGG" id="gom:D7316_05336"/>
<evidence type="ECO:0000313" key="4">
    <source>
        <dbReference type="Proteomes" id="UP000271469"/>
    </source>
</evidence>
<evidence type="ECO:0000313" key="3">
    <source>
        <dbReference type="EMBL" id="AZG48715.1"/>
    </source>
</evidence>
<dbReference type="AlphaFoldDB" id="A0A3G8JVA9"/>
<name>A0A3G8JVA9_9ACTN</name>
<dbReference type="PANTHER" id="PTHR34297">
    <property type="entry name" value="HYPOTHETICAL CYTOSOLIC PROTEIN-RELATED"/>
    <property type="match status" value="1"/>
</dbReference>
<proteinExistence type="inferred from homology"/>
<accession>A0A3G8JVA9</accession>
<dbReference type="Pfam" id="PF03780">
    <property type="entry name" value="Asp23"/>
    <property type="match status" value="1"/>
</dbReference>
<dbReference type="PANTHER" id="PTHR34297:SF3">
    <property type="entry name" value="ALKALINE SHOCK PROTEIN 23"/>
    <property type="match status" value="1"/>
</dbReference>
<dbReference type="OrthoDB" id="9808942at2"/>
<comment type="similarity">
    <text evidence="1">Belongs to the asp23 family.</text>
</comment>
<gene>
    <name evidence="3" type="ORF">D7316_05336</name>
</gene>
<protein>
    <submittedName>
        <fullName evidence="3">Alkaline shock protein 23</fullName>
    </submittedName>
</protein>
<evidence type="ECO:0000256" key="2">
    <source>
        <dbReference type="SAM" id="MobiDB-lite"/>
    </source>
</evidence>
<feature type="region of interest" description="Disordered" evidence="2">
    <location>
        <begin position="1"/>
        <end position="21"/>
    </location>
</feature>
<dbReference type="RefSeq" id="WP_124710880.1">
    <property type="nucleotide sequence ID" value="NZ_CP033972.1"/>
</dbReference>
<dbReference type="InterPro" id="IPR005531">
    <property type="entry name" value="Asp23"/>
</dbReference>
<dbReference type="Proteomes" id="UP000271469">
    <property type="component" value="Chromosome"/>
</dbReference>
<reference evidence="3 4" key="1">
    <citation type="submission" date="2018-11" db="EMBL/GenBank/DDBJ databases">
        <title>Gordonia insulae sp. nov., isolated from an island soil.</title>
        <authorList>
            <person name="Kim Y.S."/>
            <person name="Kim S.B."/>
        </authorList>
    </citation>
    <scope>NUCLEOTIDE SEQUENCE [LARGE SCALE GENOMIC DNA]</scope>
    <source>
        <strain evidence="3 4">MMS17-SY073</strain>
    </source>
</reference>
<keyword evidence="4" id="KW-1185">Reference proteome</keyword>